<dbReference type="InterPro" id="IPR000477">
    <property type="entry name" value="RT_dom"/>
</dbReference>
<feature type="compositionally biased region" description="Polar residues" evidence="1">
    <location>
        <begin position="100"/>
        <end position="117"/>
    </location>
</feature>
<comment type="caution">
    <text evidence="3">The sequence shown here is derived from an EMBL/GenBank/DDBJ whole genome shotgun (WGS) entry which is preliminary data.</text>
</comment>
<dbReference type="PANTHER" id="PTHR33064:SF37">
    <property type="entry name" value="RIBONUCLEASE H"/>
    <property type="match status" value="1"/>
</dbReference>
<dbReference type="InterPro" id="IPR051320">
    <property type="entry name" value="Viral_Replic_Matur_Polypro"/>
</dbReference>
<dbReference type="CDD" id="cd01647">
    <property type="entry name" value="RT_LTR"/>
    <property type="match status" value="1"/>
</dbReference>
<organism evidence="3 4">
    <name type="scientific">Phytophthora fragariaefolia</name>
    <dbReference type="NCBI Taxonomy" id="1490495"/>
    <lineage>
        <taxon>Eukaryota</taxon>
        <taxon>Sar</taxon>
        <taxon>Stramenopiles</taxon>
        <taxon>Oomycota</taxon>
        <taxon>Peronosporomycetes</taxon>
        <taxon>Peronosporales</taxon>
        <taxon>Peronosporaceae</taxon>
        <taxon>Phytophthora</taxon>
    </lineage>
</organism>
<evidence type="ECO:0000313" key="4">
    <source>
        <dbReference type="Proteomes" id="UP001165121"/>
    </source>
</evidence>
<sequence length="546" mass="61650">MDKVYTQERAKVKLTLGWELVYEFEVWIMPHTRGDVIAGTDFMIPAGVRLDLFRSTMKNPEEVVVSFAGGPTCEEQWKQLDELTGTDDEIENGVVDEVSSDQADSSISEEVNASSCPLDTEEYGEPSTISTEHGNQAEIGRRMKELARRIHFEDYAHELAFLPDLTVPASTILDYDAPNVQNPTLDPIAQLNLVATLRRHEEIMIASGNALPPSAYGVVCDIDVRGHAPIKQRARRIPLKYPRKLFELLKGLLDAGLIAFSSSPWASPIVIVLKKNGQDIRLCMDYKMVNAITLITEYVMPLVDDLLTEMESYLRFCSLDAASDFWAIMMTMRARWVSAFVCALGHFEWLRMPFGLKNVPMTYQRMIDNALWGYVQPKGGWEAFAQRMKEAEAKTLALRKEFMAISRRSPTSARPALQTKYEADHRALAEHDPLMELINSPAADMFTVSEPDQSKLVPVFHRRSFVDDICFGGATFDECLETLDRLLARFAECRIHVSFTKSVFVQHKVDFLSHEVTNDGIRANSKKLAAIASSRSPHRRKECSRS</sequence>
<dbReference type="InterPro" id="IPR043502">
    <property type="entry name" value="DNA/RNA_pol_sf"/>
</dbReference>
<name>A0A9W7D3P8_9STRA</name>
<dbReference type="Pfam" id="PF00078">
    <property type="entry name" value="RVT_1"/>
    <property type="match status" value="1"/>
</dbReference>
<evidence type="ECO:0000313" key="3">
    <source>
        <dbReference type="EMBL" id="GMF52931.1"/>
    </source>
</evidence>
<dbReference type="EMBL" id="BSXT01003177">
    <property type="protein sequence ID" value="GMF52931.1"/>
    <property type="molecule type" value="Genomic_DNA"/>
</dbReference>
<protein>
    <submittedName>
        <fullName evidence="3">Unnamed protein product</fullName>
    </submittedName>
</protein>
<dbReference type="SUPFAM" id="SSF56672">
    <property type="entry name" value="DNA/RNA polymerases"/>
    <property type="match status" value="2"/>
</dbReference>
<proteinExistence type="predicted"/>
<dbReference type="OrthoDB" id="127291at2759"/>
<dbReference type="Gene3D" id="3.30.70.270">
    <property type="match status" value="2"/>
</dbReference>
<feature type="region of interest" description="Disordered" evidence="1">
    <location>
        <begin position="99"/>
        <end position="135"/>
    </location>
</feature>
<gene>
    <name evidence="3" type="ORF">Pfra01_002177400</name>
</gene>
<dbReference type="Proteomes" id="UP001165121">
    <property type="component" value="Unassembled WGS sequence"/>
</dbReference>
<evidence type="ECO:0000256" key="1">
    <source>
        <dbReference type="SAM" id="MobiDB-lite"/>
    </source>
</evidence>
<evidence type="ECO:0000259" key="2">
    <source>
        <dbReference type="Pfam" id="PF00078"/>
    </source>
</evidence>
<feature type="domain" description="Reverse transcriptase" evidence="2">
    <location>
        <begin position="274"/>
        <end position="371"/>
    </location>
</feature>
<dbReference type="InterPro" id="IPR043128">
    <property type="entry name" value="Rev_trsase/Diguanyl_cyclase"/>
</dbReference>
<accession>A0A9W7D3P8</accession>
<dbReference type="PANTHER" id="PTHR33064">
    <property type="entry name" value="POL PROTEIN"/>
    <property type="match status" value="1"/>
</dbReference>
<reference evidence="3" key="1">
    <citation type="submission" date="2023-04" db="EMBL/GenBank/DDBJ databases">
        <title>Phytophthora fragariaefolia NBRC 109709.</title>
        <authorList>
            <person name="Ichikawa N."/>
            <person name="Sato H."/>
            <person name="Tonouchi N."/>
        </authorList>
    </citation>
    <scope>NUCLEOTIDE SEQUENCE</scope>
    <source>
        <strain evidence="3">NBRC 109709</strain>
    </source>
</reference>
<dbReference type="Gene3D" id="3.10.10.10">
    <property type="entry name" value="HIV Type 1 Reverse Transcriptase, subunit A, domain 1"/>
    <property type="match status" value="1"/>
</dbReference>
<dbReference type="AlphaFoldDB" id="A0A9W7D3P8"/>
<keyword evidence="4" id="KW-1185">Reference proteome</keyword>